<sequence>MDEVTREVRYRIFEYYLANCRPPTTQDIAQSIGISEEQVRVSFQQLDAAHHVVLHKHGVHTPTPICMAHPFSHLPTPYVVAQDARSWWTNCAWCGFGLAAMLLGPHGSSSSPVSLSAKSGTIDGEMNFIVTNDGIKLHGNEVDTEKCVVHFSAPLKTWWTDVRFACGTIHVFGSQTHAAEWCERYGFRYGEVMNLDTMWKLSKAWYENKASHDYDRLDAQEVTDLFRELGLVSEFWSR</sequence>
<dbReference type="Proteomes" id="UP000711996">
    <property type="component" value="Unassembled WGS sequence"/>
</dbReference>
<dbReference type="EMBL" id="QPMT01000009">
    <property type="protein sequence ID" value="KAF4862074.1"/>
    <property type="molecule type" value="Genomic_DNA"/>
</dbReference>
<organism evidence="1 2">
    <name type="scientific">Colletotrichum siamense</name>
    <name type="common">Anthracnose fungus</name>
    <dbReference type="NCBI Taxonomy" id="690259"/>
    <lineage>
        <taxon>Eukaryota</taxon>
        <taxon>Fungi</taxon>
        <taxon>Dikarya</taxon>
        <taxon>Ascomycota</taxon>
        <taxon>Pezizomycotina</taxon>
        <taxon>Sordariomycetes</taxon>
        <taxon>Hypocreomycetidae</taxon>
        <taxon>Glomerellales</taxon>
        <taxon>Glomerellaceae</taxon>
        <taxon>Colletotrichum</taxon>
        <taxon>Colletotrichum gloeosporioides species complex</taxon>
    </lineage>
</organism>
<dbReference type="OrthoDB" id="4810243at2759"/>
<comment type="caution">
    <text evidence="1">The sequence shown here is derived from an EMBL/GenBank/DDBJ whole genome shotgun (WGS) entry which is preliminary data.</text>
</comment>
<dbReference type="Gene3D" id="3.30.450.410">
    <property type="match status" value="1"/>
</dbReference>
<dbReference type="Pfam" id="PF03243">
    <property type="entry name" value="MerB"/>
    <property type="match status" value="1"/>
</dbReference>
<accession>A0A9P5EYJ4</accession>
<dbReference type="InterPro" id="IPR004927">
    <property type="entry name" value="MerB"/>
</dbReference>
<protein>
    <recommendedName>
        <fullName evidence="3">Alkylmercury lyase</fullName>
    </recommendedName>
</protein>
<dbReference type="SUPFAM" id="SSF160387">
    <property type="entry name" value="NosL/MerB-like"/>
    <property type="match status" value="1"/>
</dbReference>
<evidence type="ECO:0000313" key="1">
    <source>
        <dbReference type="EMBL" id="KAF4862074.1"/>
    </source>
</evidence>
<dbReference type="GO" id="GO:0018836">
    <property type="term" value="F:alkylmercury lyase activity"/>
    <property type="evidence" value="ECO:0007669"/>
    <property type="project" value="InterPro"/>
</dbReference>
<keyword evidence="2" id="KW-1185">Reference proteome</keyword>
<name>A0A9P5EYJ4_COLSI</name>
<reference evidence="1" key="1">
    <citation type="submission" date="2019-06" db="EMBL/GenBank/DDBJ databases">
        <authorList>
            <person name="Gan P."/>
            <person name="Shirasu K."/>
        </authorList>
    </citation>
    <scope>NUCLEOTIDE SEQUENCE [LARGE SCALE GENOMIC DNA]</scope>
    <source>
        <strain evidence="1">CAD2</strain>
    </source>
</reference>
<dbReference type="InterPro" id="IPR053717">
    <property type="entry name" value="MerB_lyase_sf"/>
</dbReference>
<dbReference type="AlphaFoldDB" id="A0A9P5EYJ4"/>
<gene>
    <name evidence="1" type="ORF">CGCSCA2_v003881</name>
</gene>
<proteinExistence type="predicted"/>
<evidence type="ECO:0000313" key="2">
    <source>
        <dbReference type="Proteomes" id="UP000711996"/>
    </source>
</evidence>
<evidence type="ECO:0008006" key="3">
    <source>
        <dbReference type="Google" id="ProtNLM"/>
    </source>
</evidence>